<comment type="caution">
    <text evidence="1">The sequence shown here is derived from an EMBL/GenBank/DDBJ whole genome shotgun (WGS) entry which is preliminary data.</text>
</comment>
<sequence>MRSKIKKVANEINLSKNNLDRFLDESFRVVWEPEFEERYQRRAKKLGDAFEVVFDVTVDNLYPEVSSRMEKNVSLEEACMSGGGEADFVIFGDEFPRDIIAVIEAKGSAKKVEYEGRTIEVTDRPGIMRTDTIKKAISNAFQSKTAYPNSLFFIVTSHVPSSGNAKCMCDLAEGEIVDKIVNMKRGSDLQKMVKMVKEKI</sequence>
<accession>A0A133V3A8</accession>
<evidence type="ECO:0000313" key="2">
    <source>
        <dbReference type="Proteomes" id="UP000070344"/>
    </source>
</evidence>
<dbReference type="EMBL" id="LHXV01000038">
    <property type="protein sequence ID" value="KXB00913.1"/>
    <property type="molecule type" value="Genomic_DNA"/>
</dbReference>
<keyword evidence="2" id="KW-1185">Reference proteome</keyword>
<protein>
    <recommendedName>
        <fullName evidence="3">Restriction endonuclease type IV Mrr domain-containing protein</fullName>
    </recommendedName>
</protein>
<evidence type="ECO:0000313" key="1">
    <source>
        <dbReference type="EMBL" id="KXB00913.1"/>
    </source>
</evidence>
<dbReference type="AlphaFoldDB" id="A0A133V3A8"/>
<gene>
    <name evidence="1" type="ORF">AKJ41_03555</name>
</gene>
<name>A0A133V3A8_9EURY</name>
<evidence type="ECO:0008006" key="3">
    <source>
        <dbReference type="Google" id="ProtNLM"/>
    </source>
</evidence>
<reference evidence="1 2" key="1">
    <citation type="journal article" date="2016" name="Sci. Rep.">
        <title>Metabolic traits of an uncultured archaeal lineage -MSBL1- from brine pools of the Red Sea.</title>
        <authorList>
            <person name="Mwirichia R."/>
            <person name="Alam I."/>
            <person name="Rashid M."/>
            <person name="Vinu M."/>
            <person name="Ba-Alawi W."/>
            <person name="Anthony Kamau A."/>
            <person name="Kamanda Ngugi D."/>
            <person name="Goker M."/>
            <person name="Klenk H.P."/>
            <person name="Bajic V."/>
            <person name="Stingl U."/>
        </authorList>
    </citation>
    <scope>NUCLEOTIDE SEQUENCE [LARGE SCALE GENOMIC DNA]</scope>
    <source>
        <strain evidence="1">SCGC-AAA259O05</strain>
    </source>
</reference>
<dbReference type="Proteomes" id="UP000070344">
    <property type="component" value="Unassembled WGS sequence"/>
</dbReference>
<proteinExistence type="predicted"/>
<organism evidence="1 2">
    <name type="scientific">candidate division MSBL1 archaeon SCGC-AAA259O05</name>
    <dbReference type="NCBI Taxonomy" id="1698271"/>
    <lineage>
        <taxon>Archaea</taxon>
        <taxon>Methanobacteriati</taxon>
        <taxon>Methanobacteriota</taxon>
        <taxon>candidate division MSBL1</taxon>
    </lineage>
</organism>